<dbReference type="Pfam" id="PF02563">
    <property type="entry name" value="Poly_export"/>
    <property type="match status" value="1"/>
</dbReference>
<reference evidence="4" key="1">
    <citation type="journal article" name="DNA Res.">
        <title>The physiological potential of anammox bacteria as revealed by their core genome structure.</title>
        <authorList>
            <person name="Okubo T."/>
            <person name="Toyoda A."/>
            <person name="Fukuhara K."/>
            <person name="Uchiyama I."/>
            <person name="Harigaya Y."/>
            <person name="Kuroiwa M."/>
            <person name="Suzuki T."/>
            <person name="Murakami Y."/>
            <person name="Suwa Y."/>
            <person name="Takami H."/>
        </authorList>
    </citation>
    <scope>NUCLEOTIDE SEQUENCE</scope>
    <source>
        <strain evidence="4">317325-2</strain>
    </source>
</reference>
<dbReference type="AlphaFoldDB" id="A0A809S4J4"/>
<evidence type="ECO:0000313" key="5">
    <source>
        <dbReference type="Proteomes" id="UP000662873"/>
    </source>
</evidence>
<dbReference type="GO" id="GO:0015159">
    <property type="term" value="F:polysaccharide transmembrane transporter activity"/>
    <property type="evidence" value="ECO:0007669"/>
    <property type="project" value="InterPro"/>
</dbReference>
<dbReference type="InterPro" id="IPR049712">
    <property type="entry name" value="Poly_export"/>
</dbReference>
<evidence type="ECO:0000256" key="1">
    <source>
        <dbReference type="ARBA" id="ARBA00022729"/>
    </source>
</evidence>
<dbReference type="EMBL" id="AP021858">
    <property type="protein sequence ID" value="BBO23667.1"/>
    <property type="molecule type" value="Genomic_DNA"/>
</dbReference>
<sequence length="462" mass="50865">MDMWNLRLFGVLVCVGLLAWVASGQQDVGPRLKPGDTIAVVVHGYDGYSGDFTLFADGSINGRGIGRLIVVGMTVEEARKAVLKRLEETLREPIVTAFLRRQRADVVYLIGPGQGSGVIDLTPQMDVRQLVARISVPSDPDMVDVIIYRRGETPIKVDLWAVLQDKPGAWNGLLQPEDIIAFLPKPFIRVWFIGPFGSTGEVKVRQGWDVYETLASIGGVDPAPMTLDEAQLLVRRGPEMLRVPAKKHPEQRGLVLEPGDVVMLDQPKMIRVIVTGFAGASGEFIVREDLPLSQLMLKAQGAGPQGTLQGVLLFRGGEILRVDATGPLTGQPPSQFRLQDGDFFYVPKNERFLYAFGEVNTPGKYVFQDGERIFAADLLAQAGGTSDRGSLRRVLLLRPDETGRYQPTRFNLDEFIKDGNVKANPELRPGDLVFFGEPKGLTLQTIAQLIGGMFLFDSIVRR</sequence>
<proteinExistence type="predicted"/>
<gene>
    <name evidence="4" type="ORF">NPRO_12620</name>
</gene>
<evidence type="ECO:0000259" key="3">
    <source>
        <dbReference type="Pfam" id="PF10531"/>
    </source>
</evidence>
<dbReference type="Proteomes" id="UP000662873">
    <property type="component" value="Chromosome"/>
</dbReference>
<name>A0A809S4J4_9BACT</name>
<feature type="domain" description="Soluble ligand binding" evidence="3">
    <location>
        <begin position="357"/>
        <end position="401"/>
    </location>
</feature>
<dbReference type="InterPro" id="IPR019554">
    <property type="entry name" value="Soluble_ligand-bd"/>
</dbReference>
<dbReference type="PANTHER" id="PTHR33619:SF3">
    <property type="entry name" value="POLYSACCHARIDE EXPORT PROTEIN GFCE-RELATED"/>
    <property type="match status" value="1"/>
</dbReference>
<dbReference type="PANTHER" id="PTHR33619">
    <property type="entry name" value="POLYSACCHARIDE EXPORT PROTEIN GFCE-RELATED"/>
    <property type="match status" value="1"/>
</dbReference>
<feature type="domain" description="Polysaccharide export protein N-terminal" evidence="2">
    <location>
        <begin position="31"/>
        <end position="97"/>
    </location>
</feature>
<protein>
    <submittedName>
        <fullName evidence="4">Polysaccharide export</fullName>
    </submittedName>
</protein>
<dbReference type="KEGG" id="npy:NPRO_12620"/>
<keyword evidence="1" id="KW-0732">Signal</keyword>
<dbReference type="Pfam" id="PF10531">
    <property type="entry name" value="SLBB"/>
    <property type="match status" value="1"/>
</dbReference>
<dbReference type="Gene3D" id="3.10.560.10">
    <property type="entry name" value="Outer membrane lipoprotein wza domain like"/>
    <property type="match status" value="3"/>
</dbReference>
<accession>A0A809S4J4</accession>
<organism evidence="4 5">
    <name type="scientific">Candidatus Nitrosymbiomonas proteolyticus</name>
    <dbReference type="NCBI Taxonomy" id="2608984"/>
    <lineage>
        <taxon>Bacteria</taxon>
        <taxon>Bacillati</taxon>
        <taxon>Armatimonadota</taxon>
        <taxon>Armatimonadota incertae sedis</taxon>
        <taxon>Candidatus Nitrosymbiomonas</taxon>
    </lineage>
</organism>
<evidence type="ECO:0000313" key="4">
    <source>
        <dbReference type="EMBL" id="BBO23667.1"/>
    </source>
</evidence>
<dbReference type="Gene3D" id="3.30.1950.10">
    <property type="entry name" value="wza like domain"/>
    <property type="match status" value="1"/>
</dbReference>
<dbReference type="InterPro" id="IPR003715">
    <property type="entry name" value="Poly_export_N"/>
</dbReference>
<evidence type="ECO:0000259" key="2">
    <source>
        <dbReference type="Pfam" id="PF02563"/>
    </source>
</evidence>